<reference evidence="2" key="2">
    <citation type="journal article" date="2015" name="Fish Shellfish Immunol.">
        <title>Early steps in the European eel (Anguilla anguilla)-Vibrio vulnificus interaction in the gills: Role of the RtxA13 toxin.</title>
        <authorList>
            <person name="Callol A."/>
            <person name="Pajuelo D."/>
            <person name="Ebbesson L."/>
            <person name="Teles M."/>
            <person name="MacKenzie S."/>
            <person name="Amaro C."/>
        </authorList>
    </citation>
    <scope>NUCLEOTIDE SEQUENCE</scope>
</reference>
<proteinExistence type="predicted"/>
<evidence type="ECO:0000313" key="2">
    <source>
        <dbReference type="EMBL" id="JAH24920.1"/>
    </source>
</evidence>
<name>A0A0E9R8W8_ANGAN</name>
<protein>
    <submittedName>
        <fullName evidence="2">Uncharacterized protein</fullName>
    </submittedName>
</protein>
<feature type="region of interest" description="Disordered" evidence="1">
    <location>
        <begin position="1"/>
        <end position="20"/>
    </location>
</feature>
<organism evidence="2">
    <name type="scientific">Anguilla anguilla</name>
    <name type="common">European freshwater eel</name>
    <name type="synonym">Muraena anguilla</name>
    <dbReference type="NCBI Taxonomy" id="7936"/>
    <lineage>
        <taxon>Eukaryota</taxon>
        <taxon>Metazoa</taxon>
        <taxon>Chordata</taxon>
        <taxon>Craniata</taxon>
        <taxon>Vertebrata</taxon>
        <taxon>Euteleostomi</taxon>
        <taxon>Actinopterygii</taxon>
        <taxon>Neopterygii</taxon>
        <taxon>Teleostei</taxon>
        <taxon>Anguilliformes</taxon>
        <taxon>Anguillidae</taxon>
        <taxon>Anguilla</taxon>
    </lineage>
</organism>
<evidence type="ECO:0000256" key="1">
    <source>
        <dbReference type="SAM" id="MobiDB-lite"/>
    </source>
</evidence>
<dbReference type="EMBL" id="GBXM01083657">
    <property type="protein sequence ID" value="JAH24920.1"/>
    <property type="molecule type" value="Transcribed_RNA"/>
</dbReference>
<sequence length="20" mass="2100">MAEYAAASVEVDSTEGSRAR</sequence>
<accession>A0A0E9R8W8</accession>
<dbReference type="AlphaFoldDB" id="A0A0E9R8W8"/>
<reference evidence="2" key="1">
    <citation type="submission" date="2014-11" db="EMBL/GenBank/DDBJ databases">
        <authorList>
            <person name="Amaro Gonzalez C."/>
        </authorList>
    </citation>
    <scope>NUCLEOTIDE SEQUENCE</scope>
</reference>